<comment type="caution">
    <text evidence="1">The sequence shown here is derived from an EMBL/GenBank/DDBJ whole genome shotgun (WGS) entry which is preliminary data.</text>
</comment>
<dbReference type="AlphaFoldDB" id="A0A853DEH2"/>
<accession>A0A853DEH2</accession>
<keyword evidence="2" id="KW-1185">Reference proteome</keyword>
<evidence type="ECO:0000313" key="1">
    <source>
        <dbReference type="EMBL" id="NYJ73080.1"/>
    </source>
</evidence>
<name>A0A853DEH2_9MICO</name>
<gene>
    <name evidence="1" type="ORF">HNR15_000043</name>
</gene>
<protein>
    <submittedName>
        <fullName evidence="1">Uncharacterized protein</fullName>
    </submittedName>
</protein>
<reference evidence="1 2" key="1">
    <citation type="submission" date="2020-07" db="EMBL/GenBank/DDBJ databases">
        <title>Sequencing the genomes of 1000 actinobacteria strains.</title>
        <authorList>
            <person name="Klenk H.-P."/>
        </authorList>
    </citation>
    <scope>NUCLEOTIDE SEQUENCE [LARGE SCALE GENOMIC DNA]</scope>
    <source>
        <strain evidence="1 2">DSM 29531</strain>
    </source>
</reference>
<dbReference type="EMBL" id="JACCFW010000001">
    <property type="protein sequence ID" value="NYJ73080.1"/>
    <property type="molecule type" value="Genomic_DNA"/>
</dbReference>
<organism evidence="1 2">
    <name type="scientific">Allobranchiibius huperziae</name>
    <dbReference type="NCBI Taxonomy" id="1874116"/>
    <lineage>
        <taxon>Bacteria</taxon>
        <taxon>Bacillati</taxon>
        <taxon>Actinomycetota</taxon>
        <taxon>Actinomycetes</taxon>
        <taxon>Micrococcales</taxon>
        <taxon>Dermacoccaceae</taxon>
        <taxon>Allobranchiibius</taxon>
    </lineage>
</organism>
<dbReference type="Proteomes" id="UP000571817">
    <property type="component" value="Unassembled WGS sequence"/>
</dbReference>
<sequence>MENYIRFQSAAPNRHGRFPGVFAMANGLAKEHLLRSHDAEWLRSANARASAAYADPSLTGSGCYDLDRFPGARAWFKATATHLLEMTGEYLELLDRYDVPWVELRTTHPGRVVYLDDVQAVAVPLAHPADWPFSR</sequence>
<evidence type="ECO:0000313" key="2">
    <source>
        <dbReference type="Proteomes" id="UP000571817"/>
    </source>
</evidence>
<dbReference type="RefSeq" id="WP_179478099.1">
    <property type="nucleotide sequence ID" value="NZ_JACCFW010000001.1"/>
</dbReference>
<proteinExistence type="predicted"/>